<keyword evidence="1" id="KW-0812">Transmembrane</keyword>
<evidence type="ECO:0000256" key="1">
    <source>
        <dbReference type="SAM" id="Phobius"/>
    </source>
</evidence>
<feature type="transmembrane region" description="Helical" evidence="1">
    <location>
        <begin position="411"/>
        <end position="428"/>
    </location>
</feature>
<feature type="domain" description="DUF112" evidence="2">
    <location>
        <begin position="16"/>
        <end position="438"/>
    </location>
</feature>
<reference evidence="3 4" key="1">
    <citation type="submission" date="2014-09" db="EMBL/GenBank/DDBJ databases">
        <title>Genome sequencing and annotation of Bacillus Okhensis strain Kh10-101T.</title>
        <authorList>
            <person name="Prakash J.S."/>
        </authorList>
    </citation>
    <scope>NUCLEOTIDE SEQUENCE [LARGE SCALE GENOMIC DNA]</scope>
    <source>
        <strain evidence="4">Kh10-101T</strain>
    </source>
</reference>
<feature type="transmembrane region" description="Helical" evidence="1">
    <location>
        <begin position="103"/>
        <end position="126"/>
    </location>
</feature>
<dbReference type="PANTHER" id="PTHR35342:SF5">
    <property type="entry name" value="TRICARBOXYLIC TRANSPORT PROTEIN"/>
    <property type="match status" value="1"/>
</dbReference>
<feature type="transmembrane region" description="Helical" evidence="1">
    <location>
        <begin position="13"/>
        <end position="33"/>
    </location>
</feature>
<dbReference type="STRING" id="333138.LQ50_20150"/>
<gene>
    <name evidence="3" type="ORF">LQ50_20150</name>
</gene>
<keyword evidence="4" id="KW-1185">Reference proteome</keyword>
<organism evidence="3 4">
    <name type="scientific">Halalkalibacter okhensis</name>
    <dbReference type="NCBI Taxonomy" id="333138"/>
    <lineage>
        <taxon>Bacteria</taxon>
        <taxon>Bacillati</taxon>
        <taxon>Bacillota</taxon>
        <taxon>Bacilli</taxon>
        <taxon>Bacillales</taxon>
        <taxon>Bacillaceae</taxon>
        <taxon>Halalkalibacter</taxon>
    </lineage>
</organism>
<protein>
    <recommendedName>
        <fullName evidence="2">DUF112 domain-containing protein</fullName>
    </recommendedName>
</protein>
<keyword evidence="1" id="KW-0472">Membrane</keyword>
<keyword evidence="1" id="KW-1133">Transmembrane helix</keyword>
<dbReference type="AlphaFoldDB" id="A0A0B0IBE4"/>
<dbReference type="PANTHER" id="PTHR35342">
    <property type="entry name" value="TRICARBOXYLIC TRANSPORT PROTEIN"/>
    <property type="match status" value="1"/>
</dbReference>
<feature type="transmembrane region" description="Helical" evidence="1">
    <location>
        <begin position="467"/>
        <end position="484"/>
    </location>
</feature>
<proteinExistence type="predicted"/>
<sequence length="502" mass="52574">MASGFSQAISFDVLPYLIIGAIFGLIIGVIPGLSGHFAMAMLIPFLYTMEPSAGIAFLLAAHATVAQGGGLTAILFNTPGTGQNAATLLDGPPMTRKGQAGRAVGAAMSACFLGATFGAIALALMIPVLQKVVLFFGPAEIFMLAFLALTFVAILGKEDMSRSLIAAFLGLLLAMVGMDNVTNQARFTFGSVDLIDGLKLVPVILGLFAVSEMIDLWIRGGSLSETGGKTVGAKEMQKQIFSGIGETFKRWWLVLRCGSIGAIMGLIPGLGSAPAAFVAYGHAKQSSKDPDSFGQGNVEGVIGAEAANDAVEGGALASTLAFGIPGSSSMAILLGGLFILGYQTGPSMITNSVDIVFLMVITIILGNLTGTIFGMFMVNPLARVTFLRGSLLVPVLVVVIFTGAYAAYNSWFDIGVALVFGILGYAMKEFGWSRAALLIGFVLGFTVERNLYLALNIGGPTFFLQPIPLTLLVITMIVLAYNIWQYMKDKKNRVGGGHNFGG</sequence>
<feature type="transmembrane region" description="Helical" evidence="1">
    <location>
        <begin position="163"/>
        <end position="180"/>
    </location>
</feature>
<dbReference type="InterPro" id="IPR002823">
    <property type="entry name" value="DUF112_TM"/>
</dbReference>
<feature type="transmembrane region" description="Helical" evidence="1">
    <location>
        <begin position="435"/>
        <end position="455"/>
    </location>
</feature>
<evidence type="ECO:0000313" key="3">
    <source>
        <dbReference type="EMBL" id="KHF38630.1"/>
    </source>
</evidence>
<dbReference type="Proteomes" id="UP000030832">
    <property type="component" value="Unassembled WGS sequence"/>
</dbReference>
<name>A0A0B0IBE4_9BACI</name>
<evidence type="ECO:0000313" key="4">
    <source>
        <dbReference type="Proteomes" id="UP000030832"/>
    </source>
</evidence>
<accession>A0A0B0IBE4</accession>
<dbReference type="eggNOG" id="COG3333">
    <property type="taxonomic scope" value="Bacteria"/>
</dbReference>
<comment type="caution">
    <text evidence="3">The sequence shown here is derived from an EMBL/GenBank/DDBJ whole genome shotgun (WGS) entry which is preliminary data.</text>
</comment>
<evidence type="ECO:0000259" key="2">
    <source>
        <dbReference type="Pfam" id="PF01970"/>
    </source>
</evidence>
<dbReference type="EMBL" id="JRJU01000034">
    <property type="protein sequence ID" value="KHF38630.1"/>
    <property type="molecule type" value="Genomic_DNA"/>
</dbReference>
<feature type="transmembrane region" description="Helical" evidence="1">
    <location>
        <begin position="132"/>
        <end position="156"/>
    </location>
</feature>
<dbReference type="Pfam" id="PF01970">
    <property type="entry name" value="TctA"/>
    <property type="match status" value="1"/>
</dbReference>
<feature type="transmembrane region" description="Helical" evidence="1">
    <location>
        <begin position="355"/>
        <end position="378"/>
    </location>
</feature>
<feature type="transmembrane region" description="Helical" evidence="1">
    <location>
        <begin position="320"/>
        <end position="343"/>
    </location>
</feature>